<reference evidence="5 6" key="1">
    <citation type="journal article" date="2016" name="Antonie Van Leeuwenhoek">
        <title>Bacillus depressus sp. nov., isolated from soil of a sunflower field.</title>
        <authorList>
            <person name="Wei X."/>
            <person name="Xin D."/>
            <person name="Xin Y."/>
            <person name="Zhang H."/>
            <person name="Wang T."/>
            <person name="Zhang J."/>
        </authorList>
    </citation>
    <scope>NUCLEOTIDE SEQUENCE [LARGE SCALE GENOMIC DNA]</scope>
    <source>
        <strain evidence="5 6">BZ1</strain>
    </source>
</reference>
<evidence type="ECO:0000259" key="4">
    <source>
        <dbReference type="PROSITE" id="PS50901"/>
    </source>
</evidence>
<dbReference type="SUPFAM" id="SSF52540">
    <property type="entry name" value="P-loop containing nucleoside triphosphate hydrolases"/>
    <property type="match status" value="1"/>
</dbReference>
<dbReference type="InterPro" id="IPR027417">
    <property type="entry name" value="P-loop_NTPase"/>
</dbReference>
<dbReference type="Proteomes" id="UP000481030">
    <property type="component" value="Unassembled WGS sequence"/>
</dbReference>
<keyword evidence="1 3" id="KW-0547">Nucleotide-binding</keyword>
<proteinExistence type="predicted"/>
<dbReference type="Pfam" id="PF01580">
    <property type="entry name" value="FtsK_SpoIIIE"/>
    <property type="match status" value="1"/>
</dbReference>
<organism evidence="5 6">
    <name type="scientific">Cytobacillus depressus</name>
    <dbReference type="NCBI Taxonomy" id="1602942"/>
    <lineage>
        <taxon>Bacteria</taxon>
        <taxon>Bacillati</taxon>
        <taxon>Bacillota</taxon>
        <taxon>Bacilli</taxon>
        <taxon>Bacillales</taxon>
        <taxon>Bacillaceae</taxon>
        <taxon>Cytobacillus</taxon>
    </lineage>
</organism>
<comment type="caution">
    <text evidence="5">The sequence shown here is derived from an EMBL/GenBank/DDBJ whole genome shotgun (WGS) entry which is preliminary data.</text>
</comment>
<evidence type="ECO:0000256" key="2">
    <source>
        <dbReference type="ARBA" id="ARBA00022840"/>
    </source>
</evidence>
<keyword evidence="6" id="KW-1185">Reference proteome</keyword>
<dbReference type="Gene3D" id="3.40.50.300">
    <property type="entry name" value="P-loop containing nucleotide triphosphate hydrolases"/>
    <property type="match status" value="1"/>
</dbReference>
<name>A0A6L3VAX5_9BACI</name>
<dbReference type="SMART" id="SM00382">
    <property type="entry name" value="AAA"/>
    <property type="match status" value="1"/>
</dbReference>
<dbReference type="OrthoDB" id="9807790at2"/>
<dbReference type="PROSITE" id="PS50901">
    <property type="entry name" value="FTSK"/>
    <property type="match status" value="1"/>
</dbReference>
<sequence length="395" mass="45498">MVKVKLIQTLKARNKLIKAFKEGGIYKTVGTDERKIFPKIHQIPNGQYDYYVFTLPNGVDPKLLKKKFYVFQQIFGDGVYLDGEFKKFTLSIKESKKIPEIIYDYPKLLEIIKKENILLPIVCGGDENEKLRIYDATNSPNLLIYGEPGSGKSSILHVILSTLIQYYSTDQIQLYLADFKMSELNLYEGVEHVKSISYLTKDFAPALTHLKKELTKRGQLLKDHKVRHINKLQDGQKPPYIVLCVDEFVMIKDDDIMTDLLQIASLGRAYGIYLILSMQRPSHRILSTEVRGLLSVRMGFRTVDKRNALIGETPGSEKISKDQPGTFLLNLDELAELRAPYLNEDKTEKILMPYKKADWKNHNYKKQEVIERPEETKQQQALTEKDVFADVIDQS</sequence>
<accession>A0A6L3VAX5</accession>
<dbReference type="EMBL" id="WBOS01000002">
    <property type="protein sequence ID" value="KAB2337673.1"/>
    <property type="molecule type" value="Genomic_DNA"/>
</dbReference>
<dbReference type="AlphaFoldDB" id="A0A6L3VAX5"/>
<dbReference type="PANTHER" id="PTHR22683:SF1">
    <property type="entry name" value="TYPE VII SECRETION SYSTEM PROTEIN ESSC"/>
    <property type="match status" value="1"/>
</dbReference>
<gene>
    <name evidence="5" type="ORF">F7731_08760</name>
</gene>
<feature type="domain" description="FtsK" evidence="4">
    <location>
        <begin position="128"/>
        <end position="309"/>
    </location>
</feature>
<evidence type="ECO:0000313" key="6">
    <source>
        <dbReference type="Proteomes" id="UP000481030"/>
    </source>
</evidence>
<feature type="binding site" evidence="3">
    <location>
        <begin position="146"/>
        <end position="153"/>
    </location>
    <ligand>
        <name>ATP</name>
        <dbReference type="ChEBI" id="CHEBI:30616"/>
    </ligand>
</feature>
<dbReference type="InterPro" id="IPR050206">
    <property type="entry name" value="FtsK/SpoIIIE/SftA"/>
</dbReference>
<dbReference type="InterPro" id="IPR003593">
    <property type="entry name" value="AAA+_ATPase"/>
</dbReference>
<keyword evidence="2 3" id="KW-0067">ATP-binding</keyword>
<evidence type="ECO:0000313" key="5">
    <source>
        <dbReference type="EMBL" id="KAB2337673.1"/>
    </source>
</evidence>
<dbReference type="GO" id="GO:0003677">
    <property type="term" value="F:DNA binding"/>
    <property type="evidence" value="ECO:0007669"/>
    <property type="project" value="InterPro"/>
</dbReference>
<dbReference type="InterPro" id="IPR002543">
    <property type="entry name" value="FtsK_dom"/>
</dbReference>
<dbReference type="PANTHER" id="PTHR22683">
    <property type="entry name" value="SPORULATION PROTEIN RELATED"/>
    <property type="match status" value="1"/>
</dbReference>
<evidence type="ECO:0000256" key="1">
    <source>
        <dbReference type="ARBA" id="ARBA00022741"/>
    </source>
</evidence>
<protein>
    <submittedName>
        <fullName evidence="5">DNA translocase FtsK</fullName>
    </submittedName>
</protein>
<dbReference type="GO" id="GO:0005524">
    <property type="term" value="F:ATP binding"/>
    <property type="evidence" value="ECO:0007669"/>
    <property type="project" value="UniProtKB-UniRule"/>
</dbReference>
<evidence type="ECO:0000256" key="3">
    <source>
        <dbReference type="PROSITE-ProRule" id="PRU00289"/>
    </source>
</evidence>